<gene>
    <name evidence="3" type="ORF">M408DRAFT_60714</name>
</gene>
<organism evidence="3 4">
    <name type="scientific">Serendipita vermifera MAFF 305830</name>
    <dbReference type="NCBI Taxonomy" id="933852"/>
    <lineage>
        <taxon>Eukaryota</taxon>
        <taxon>Fungi</taxon>
        <taxon>Dikarya</taxon>
        <taxon>Basidiomycota</taxon>
        <taxon>Agaricomycotina</taxon>
        <taxon>Agaricomycetes</taxon>
        <taxon>Sebacinales</taxon>
        <taxon>Serendipitaceae</taxon>
        <taxon>Serendipita</taxon>
    </lineage>
</organism>
<feature type="compositionally biased region" description="Basic and acidic residues" evidence="1">
    <location>
        <begin position="122"/>
        <end position="160"/>
    </location>
</feature>
<feature type="region of interest" description="Disordered" evidence="1">
    <location>
        <begin position="1"/>
        <end position="192"/>
    </location>
</feature>
<feature type="compositionally biased region" description="Basic residues" evidence="1">
    <location>
        <begin position="96"/>
        <end position="108"/>
    </location>
</feature>
<dbReference type="PANTHER" id="PTHR23308">
    <property type="entry name" value="NUCLEAR INHIBITOR OF PROTEIN PHOSPHATASE-1"/>
    <property type="match status" value="1"/>
</dbReference>
<sequence>MDSGRRSPSPRSHRKSQYNSGRRNEYAKGREQDSGWAGRRRHEEQSQDERPRERDEHRSHESRHGSKHGRSGRDDDYDSRREERRDKGKGRDRSRSRSPPRKRRRSRSRSQSESGSKGRTRGYGDSRHGSERLRDEGRYDRARKDGKEDNKALVRREEGAVSRNRSRSGSSVDSETRKAEEKKKPNYGNSGLLAAATNTVQRADGSAAVLKYNEPPEARKPVEHWRLYEFKDTENTAMLAIHRQSVYLFGRDAAVVDIPLDHPSCSKQHAALQYRHVVEKNEFGEKKGIVKPFIIDLESTNGTHVNDETIPTARYYELKLNDVIKFGTSSREFVLLHESAVE</sequence>
<dbReference type="SUPFAM" id="SSF49879">
    <property type="entry name" value="SMAD/FHA domain"/>
    <property type="match status" value="1"/>
</dbReference>
<dbReference type="InterPro" id="IPR008984">
    <property type="entry name" value="SMAD_FHA_dom_sf"/>
</dbReference>
<feature type="domain" description="FHA" evidence="2">
    <location>
        <begin position="247"/>
        <end position="310"/>
    </location>
</feature>
<dbReference type="EMBL" id="KN824277">
    <property type="protein sequence ID" value="KIM34201.1"/>
    <property type="molecule type" value="Genomic_DNA"/>
</dbReference>
<dbReference type="InterPro" id="IPR050923">
    <property type="entry name" value="Cell_Proc_Reg/RNA_Proc"/>
</dbReference>
<proteinExistence type="predicted"/>
<dbReference type="Gene3D" id="2.60.200.20">
    <property type="match status" value="1"/>
</dbReference>
<evidence type="ECO:0000313" key="4">
    <source>
        <dbReference type="Proteomes" id="UP000054097"/>
    </source>
</evidence>
<dbReference type="InterPro" id="IPR000253">
    <property type="entry name" value="FHA_dom"/>
</dbReference>
<dbReference type="PROSITE" id="PS50006">
    <property type="entry name" value="FHA_DOMAIN"/>
    <property type="match status" value="1"/>
</dbReference>
<reference evidence="3 4" key="1">
    <citation type="submission" date="2014-04" db="EMBL/GenBank/DDBJ databases">
        <authorList>
            <consortium name="DOE Joint Genome Institute"/>
            <person name="Kuo A."/>
            <person name="Zuccaro A."/>
            <person name="Kohler A."/>
            <person name="Nagy L.G."/>
            <person name="Floudas D."/>
            <person name="Copeland A."/>
            <person name="Barry K.W."/>
            <person name="Cichocki N."/>
            <person name="Veneault-Fourrey C."/>
            <person name="LaButti K."/>
            <person name="Lindquist E.A."/>
            <person name="Lipzen A."/>
            <person name="Lundell T."/>
            <person name="Morin E."/>
            <person name="Murat C."/>
            <person name="Sun H."/>
            <person name="Tunlid A."/>
            <person name="Henrissat B."/>
            <person name="Grigoriev I.V."/>
            <person name="Hibbett D.S."/>
            <person name="Martin F."/>
            <person name="Nordberg H.P."/>
            <person name="Cantor M.N."/>
            <person name="Hua S.X."/>
        </authorList>
    </citation>
    <scope>NUCLEOTIDE SEQUENCE [LARGE SCALE GENOMIC DNA]</scope>
    <source>
        <strain evidence="3 4">MAFF 305830</strain>
    </source>
</reference>
<name>A0A0C3BS38_SERVB</name>
<feature type="compositionally biased region" description="Basic and acidic residues" evidence="1">
    <location>
        <begin position="174"/>
        <end position="184"/>
    </location>
</feature>
<dbReference type="FunFam" id="2.60.200.20:FF:000038">
    <property type="entry name" value="FHA domain-containing protein SNIP1"/>
    <property type="match status" value="1"/>
</dbReference>
<dbReference type="Proteomes" id="UP000054097">
    <property type="component" value="Unassembled WGS sequence"/>
</dbReference>
<keyword evidence="4" id="KW-1185">Reference proteome</keyword>
<dbReference type="OrthoDB" id="444265at2759"/>
<dbReference type="HOGENOM" id="CLU_022457_0_1_1"/>
<accession>A0A0C3BS38</accession>
<reference evidence="4" key="2">
    <citation type="submission" date="2015-01" db="EMBL/GenBank/DDBJ databases">
        <title>Evolutionary Origins and Diversification of the Mycorrhizal Mutualists.</title>
        <authorList>
            <consortium name="DOE Joint Genome Institute"/>
            <consortium name="Mycorrhizal Genomics Consortium"/>
            <person name="Kohler A."/>
            <person name="Kuo A."/>
            <person name="Nagy L.G."/>
            <person name="Floudas D."/>
            <person name="Copeland A."/>
            <person name="Barry K.W."/>
            <person name="Cichocki N."/>
            <person name="Veneault-Fourrey C."/>
            <person name="LaButti K."/>
            <person name="Lindquist E.A."/>
            <person name="Lipzen A."/>
            <person name="Lundell T."/>
            <person name="Morin E."/>
            <person name="Murat C."/>
            <person name="Riley R."/>
            <person name="Ohm R."/>
            <person name="Sun H."/>
            <person name="Tunlid A."/>
            <person name="Henrissat B."/>
            <person name="Grigoriev I.V."/>
            <person name="Hibbett D.S."/>
            <person name="Martin F."/>
        </authorList>
    </citation>
    <scope>NUCLEOTIDE SEQUENCE [LARGE SCALE GENOMIC DNA]</scope>
    <source>
        <strain evidence="4">MAFF 305830</strain>
    </source>
</reference>
<dbReference type="STRING" id="933852.A0A0C3BS38"/>
<feature type="compositionally biased region" description="Basic and acidic residues" evidence="1">
    <location>
        <begin position="71"/>
        <end position="95"/>
    </location>
</feature>
<protein>
    <recommendedName>
        <fullName evidence="2">FHA domain-containing protein</fullName>
    </recommendedName>
</protein>
<feature type="compositionally biased region" description="Basic and acidic residues" evidence="1">
    <location>
        <begin position="41"/>
        <end position="64"/>
    </location>
</feature>
<dbReference type="AlphaFoldDB" id="A0A0C3BS38"/>
<evidence type="ECO:0000259" key="2">
    <source>
        <dbReference type="PROSITE" id="PS50006"/>
    </source>
</evidence>
<dbReference type="Pfam" id="PF00498">
    <property type="entry name" value="FHA"/>
    <property type="match status" value="1"/>
</dbReference>
<evidence type="ECO:0000313" key="3">
    <source>
        <dbReference type="EMBL" id="KIM34201.1"/>
    </source>
</evidence>
<dbReference type="SMART" id="SM00240">
    <property type="entry name" value="FHA"/>
    <property type="match status" value="1"/>
</dbReference>
<evidence type="ECO:0000256" key="1">
    <source>
        <dbReference type="SAM" id="MobiDB-lite"/>
    </source>
</evidence>
<feature type="compositionally biased region" description="Basic and acidic residues" evidence="1">
    <location>
        <begin position="22"/>
        <end position="33"/>
    </location>
</feature>